<proteinExistence type="predicted"/>
<feature type="transmembrane region" description="Helical" evidence="1">
    <location>
        <begin position="52"/>
        <end position="70"/>
    </location>
</feature>
<dbReference type="EMBL" id="CP001810">
    <property type="protein sequence ID" value="ADL35593.1"/>
    <property type="molecule type" value="Genomic_DNA"/>
</dbReference>
<keyword evidence="1" id="KW-0472">Membrane</keyword>
<feature type="transmembrane region" description="Helical" evidence="1">
    <location>
        <begin position="82"/>
        <end position="101"/>
    </location>
</feature>
<keyword evidence="1" id="KW-1133">Transmembrane helix</keyword>
<dbReference type="Pfam" id="PF02517">
    <property type="entry name" value="Rce1-like"/>
    <property type="match status" value="1"/>
</dbReference>
<dbReference type="HOGENOM" id="CLU_115794_0_0_9"/>
<dbReference type="eggNOG" id="COG1266">
    <property type="taxonomic scope" value="Bacteria"/>
</dbReference>
<gene>
    <name evidence="3" type="ordered locus">bpr_I2863</name>
</gene>
<keyword evidence="3" id="KW-0378">Hydrolase</keyword>
<dbReference type="KEGG" id="bpb:bpr_I2863"/>
<evidence type="ECO:0000256" key="1">
    <source>
        <dbReference type="SAM" id="Phobius"/>
    </source>
</evidence>
<feature type="transmembrane region" description="Helical" evidence="1">
    <location>
        <begin position="148"/>
        <end position="170"/>
    </location>
</feature>
<organism evidence="3 4">
    <name type="scientific">Butyrivibrio proteoclasticus (strain ATCC 51982 / DSM 14932 / B316)</name>
    <name type="common">Clostridium proteoclasticum</name>
    <dbReference type="NCBI Taxonomy" id="515622"/>
    <lineage>
        <taxon>Bacteria</taxon>
        <taxon>Bacillati</taxon>
        <taxon>Bacillota</taxon>
        <taxon>Clostridia</taxon>
        <taxon>Lachnospirales</taxon>
        <taxon>Lachnospiraceae</taxon>
        <taxon>Butyrivibrio</taxon>
    </lineage>
</organism>
<dbReference type="AlphaFoldDB" id="E0S0A6"/>
<keyword evidence="3" id="KW-0645">Protease</keyword>
<dbReference type="Proteomes" id="UP000001299">
    <property type="component" value="Chromosome 1"/>
</dbReference>
<dbReference type="GO" id="GO:0080120">
    <property type="term" value="P:CAAX-box protein maturation"/>
    <property type="evidence" value="ECO:0007669"/>
    <property type="project" value="UniProtKB-ARBA"/>
</dbReference>
<dbReference type="InterPro" id="IPR003675">
    <property type="entry name" value="Rce1/LyrA-like_dom"/>
</dbReference>
<feature type="transmembrane region" description="Helical" evidence="1">
    <location>
        <begin position="12"/>
        <end position="31"/>
    </location>
</feature>
<accession>E0S0A6</accession>
<name>E0S0A6_BUTPB</name>
<sequence length="199" mass="22263">MTQTINELIGSVVQILLFTLIPFIWWLITARKKENFFSWIGLKKPVGDKKKILLFILGAFVICEVVGMILNNTILKTEWNVSPFAGEGIGGLLAAVLYSYFHTAFSEEIIYRGFLQKRLQKALGFTAGTLVQAFIFGASHVILSYNLITFTEGVALLLYPMLPAILIAFINEKKCEGSILPGWLIHGTLNVITHVSQLW</sequence>
<dbReference type="GO" id="GO:0006508">
    <property type="term" value="P:proteolysis"/>
    <property type="evidence" value="ECO:0007669"/>
    <property type="project" value="UniProtKB-KW"/>
</dbReference>
<feature type="transmembrane region" description="Helical" evidence="1">
    <location>
        <begin position="122"/>
        <end position="142"/>
    </location>
</feature>
<evidence type="ECO:0000313" key="3">
    <source>
        <dbReference type="EMBL" id="ADL35593.1"/>
    </source>
</evidence>
<evidence type="ECO:0000313" key="4">
    <source>
        <dbReference type="Proteomes" id="UP000001299"/>
    </source>
</evidence>
<protein>
    <submittedName>
        <fullName evidence="3">CAAX amino terminal protease family protein</fullName>
    </submittedName>
</protein>
<keyword evidence="1" id="KW-0812">Transmembrane</keyword>
<keyword evidence="4" id="KW-1185">Reference proteome</keyword>
<dbReference type="STRING" id="515622.bpr_I2863"/>
<evidence type="ECO:0000259" key="2">
    <source>
        <dbReference type="Pfam" id="PF02517"/>
    </source>
</evidence>
<feature type="domain" description="CAAX prenyl protease 2/Lysostaphin resistance protein A-like" evidence="2">
    <location>
        <begin position="92"/>
        <end position="192"/>
    </location>
</feature>
<dbReference type="GO" id="GO:0004175">
    <property type="term" value="F:endopeptidase activity"/>
    <property type="evidence" value="ECO:0007669"/>
    <property type="project" value="UniProtKB-ARBA"/>
</dbReference>
<reference evidence="3 4" key="1">
    <citation type="journal article" date="2010" name="PLoS ONE">
        <title>The glycobiome of the rumen bacterium Butyrivibrio proteoclasticus B316(T) highlights adaptation to a polysaccharide-rich environment.</title>
        <authorList>
            <person name="Kelly W.J."/>
            <person name="Leahy S.C."/>
            <person name="Altermann E."/>
            <person name="Yeoman C.J."/>
            <person name="Dunne J.C."/>
            <person name="Kong Z."/>
            <person name="Pacheco D.M."/>
            <person name="Li D."/>
            <person name="Noel S.J."/>
            <person name="Moon C.D."/>
            <person name="Cookson A.L."/>
            <person name="Attwood G.T."/>
        </authorList>
    </citation>
    <scope>NUCLEOTIDE SEQUENCE [LARGE SCALE GENOMIC DNA]</scope>
    <source>
        <strain evidence="4">ATCC 51982 / DSM 14932 / B316</strain>
    </source>
</reference>